<evidence type="ECO:0000256" key="4">
    <source>
        <dbReference type="ARBA" id="ARBA00022840"/>
    </source>
</evidence>
<evidence type="ECO:0000256" key="1">
    <source>
        <dbReference type="ARBA" id="ARBA00022741"/>
    </source>
</evidence>
<evidence type="ECO:0000313" key="8">
    <source>
        <dbReference type="Proteomes" id="UP000037460"/>
    </source>
</evidence>
<dbReference type="PROSITE" id="PS51192">
    <property type="entry name" value="HELICASE_ATP_BIND_1"/>
    <property type="match status" value="1"/>
</dbReference>
<comment type="caution">
    <text evidence="7">The sequence shown here is derived from an EMBL/GenBank/DDBJ whole genome shotgun (WGS) entry which is preliminary data.</text>
</comment>
<feature type="region of interest" description="Disordered" evidence="5">
    <location>
        <begin position="204"/>
        <end position="231"/>
    </location>
</feature>
<name>A0A0M0JNA5_9EUKA</name>
<evidence type="ECO:0000313" key="7">
    <source>
        <dbReference type="EMBL" id="KOO28061.1"/>
    </source>
</evidence>
<evidence type="ECO:0000256" key="5">
    <source>
        <dbReference type="SAM" id="MobiDB-lite"/>
    </source>
</evidence>
<feature type="compositionally biased region" description="Gly residues" evidence="5">
    <location>
        <begin position="221"/>
        <end position="231"/>
    </location>
</feature>
<dbReference type="GO" id="GO:0003676">
    <property type="term" value="F:nucleic acid binding"/>
    <property type="evidence" value="ECO:0007669"/>
    <property type="project" value="InterPro"/>
</dbReference>
<gene>
    <name evidence="7" type="ORF">Ctob_004513</name>
</gene>
<keyword evidence="8" id="KW-1185">Reference proteome</keyword>
<proteinExistence type="predicted"/>
<evidence type="ECO:0000259" key="6">
    <source>
        <dbReference type="PROSITE" id="PS51192"/>
    </source>
</evidence>
<accession>A0A0M0JNA5</accession>
<evidence type="ECO:0000256" key="2">
    <source>
        <dbReference type="ARBA" id="ARBA00022801"/>
    </source>
</evidence>
<dbReference type="Proteomes" id="UP000037460">
    <property type="component" value="Unassembled WGS sequence"/>
</dbReference>
<dbReference type="Gene3D" id="3.40.50.300">
    <property type="entry name" value="P-loop containing nucleotide triphosphate hydrolases"/>
    <property type="match status" value="1"/>
</dbReference>
<dbReference type="AlphaFoldDB" id="A0A0M0JNA5"/>
<dbReference type="InterPro" id="IPR027417">
    <property type="entry name" value="P-loop_NTPase"/>
</dbReference>
<dbReference type="OrthoDB" id="2320933at2759"/>
<evidence type="ECO:0000256" key="3">
    <source>
        <dbReference type="ARBA" id="ARBA00022806"/>
    </source>
</evidence>
<feature type="domain" description="Helicase ATP-binding" evidence="6">
    <location>
        <begin position="46"/>
        <end position="269"/>
    </location>
</feature>
<sequence length="283" mass="29544">MDAPRPPHARIATIEDCGLSNVIVQRYASAGITRLFEWQAAALALPGVLEGKQHLVYTASTSAGKTLVAELLLLRRLETHGQRAKALVVLPLRALVTQKAAELSKLLDKTGLTVAPYMTAVGELPMPRRLNVAVCTFEKAGMIVQSMSEAGRLGEIVAVVIDELHLLGEGQRGANLERTIARLLLHARRPASVSRASLASSPGAVASSATPLESTADDASEGGGSGRGGGLVCGDSTALTLGAAPERRGMQIIGMSATLPNLPDLQRWLAPPCAGVAPSIMLE</sequence>
<protein>
    <submittedName>
        <fullName evidence="7">DNA polymerase theta</fullName>
    </submittedName>
</protein>
<keyword evidence="3" id="KW-0347">Helicase</keyword>
<dbReference type="Pfam" id="PF00270">
    <property type="entry name" value="DEAD"/>
    <property type="match status" value="1"/>
</dbReference>
<dbReference type="PANTHER" id="PTHR47961:SF6">
    <property type="entry name" value="DNA-DIRECTED DNA POLYMERASE"/>
    <property type="match status" value="1"/>
</dbReference>
<dbReference type="SMART" id="SM00487">
    <property type="entry name" value="DEXDc"/>
    <property type="match status" value="1"/>
</dbReference>
<dbReference type="InterPro" id="IPR050474">
    <property type="entry name" value="Hel308_SKI2-like"/>
</dbReference>
<dbReference type="GO" id="GO:0016787">
    <property type="term" value="F:hydrolase activity"/>
    <property type="evidence" value="ECO:0007669"/>
    <property type="project" value="UniProtKB-KW"/>
</dbReference>
<dbReference type="SUPFAM" id="SSF52540">
    <property type="entry name" value="P-loop containing nucleoside triphosphate hydrolases"/>
    <property type="match status" value="1"/>
</dbReference>
<dbReference type="InterPro" id="IPR011545">
    <property type="entry name" value="DEAD/DEAH_box_helicase_dom"/>
</dbReference>
<dbReference type="GO" id="GO:0005524">
    <property type="term" value="F:ATP binding"/>
    <property type="evidence" value="ECO:0007669"/>
    <property type="project" value="UniProtKB-KW"/>
</dbReference>
<organism evidence="7 8">
    <name type="scientific">Chrysochromulina tobinii</name>
    <dbReference type="NCBI Taxonomy" id="1460289"/>
    <lineage>
        <taxon>Eukaryota</taxon>
        <taxon>Haptista</taxon>
        <taxon>Haptophyta</taxon>
        <taxon>Prymnesiophyceae</taxon>
        <taxon>Prymnesiales</taxon>
        <taxon>Chrysochromulinaceae</taxon>
        <taxon>Chrysochromulina</taxon>
    </lineage>
</organism>
<keyword evidence="2" id="KW-0378">Hydrolase</keyword>
<dbReference type="GO" id="GO:0004386">
    <property type="term" value="F:helicase activity"/>
    <property type="evidence" value="ECO:0007669"/>
    <property type="project" value="UniProtKB-KW"/>
</dbReference>
<reference evidence="8" key="1">
    <citation type="journal article" date="2015" name="PLoS Genet.">
        <title>Genome Sequence and Transcriptome Analyses of Chrysochromulina tobin: Metabolic Tools for Enhanced Algal Fitness in the Prominent Order Prymnesiales (Haptophyceae).</title>
        <authorList>
            <person name="Hovde B.T."/>
            <person name="Deodato C.R."/>
            <person name="Hunsperger H.M."/>
            <person name="Ryken S.A."/>
            <person name="Yost W."/>
            <person name="Jha R.K."/>
            <person name="Patterson J."/>
            <person name="Monnat R.J. Jr."/>
            <person name="Barlow S.B."/>
            <person name="Starkenburg S.R."/>
            <person name="Cattolico R.A."/>
        </authorList>
    </citation>
    <scope>NUCLEOTIDE SEQUENCE</scope>
    <source>
        <strain evidence="8">CCMP291</strain>
    </source>
</reference>
<dbReference type="EMBL" id="JWZX01002626">
    <property type="protein sequence ID" value="KOO28061.1"/>
    <property type="molecule type" value="Genomic_DNA"/>
</dbReference>
<keyword evidence="1" id="KW-0547">Nucleotide-binding</keyword>
<dbReference type="InterPro" id="IPR014001">
    <property type="entry name" value="Helicase_ATP-bd"/>
</dbReference>
<dbReference type="PANTHER" id="PTHR47961">
    <property type="entry name" value="DNA POLYMERASE THETA, PUTATIVE (AFU_ORTHOLOGUE AFUA_1G05260)-RELATED"/>
    <property type="match status" value="1"/>
</dbReference>
<keyword evidence="4" id="KW-0067">ATP-binding</keyword>